<dbReference type="PROSITE" id="PS00565">
    <property type="entry name" value="ARGININOSUCCIN_SYN_2"/>
    <property type="match status" value="1"/>
</dbReference>
<dbReference type="FunFam" id="3.90.1260.10:FF:000007">
    <property type="entry name" value="Argininosuccinate synthase"/>
    <property type="match status" value="1"/>
</dbReference>
<evidence type="ECO:0000313" key="14">
    <source>
        <dbReference type="Proteomes" id="UP000254287"/>
    </source>
</evidence>
<evidence type="ECO:0000256" key="3">
    <source>
        <dbReference type="ARBA" id="ARBA00012286"/>
    </source>
</evidence>
<comment type="catalytic activity">
    <reaction evidence="10">
        <text>L-citrulline + L-aspartate + ATP = 2-(N(omega)-L-arginino)succinate + AMP + diphosphate + H(+)</text>
        <dbReference type="Rhea" id="RHEA:10932"/>
        <dbReference type="ChEBI" id="CHEBI:15378"/>
        <dbReference type="ChEBI" id="CHEBI:29991"/>
        <dbReference type="ChEBI" id="CHEBI:30616"/>
        <dbReference type="ChEBI" id="CHEBI:33019"/>
        <dbReference type="ChEBI" id="CHEBI:57472"/>
        <dbReference type="ChEBI" id="CHEBI:57743"/>
        <dbReference type="ChEBI" id="CHEBI:456215"/>
        <dbReference type="EC" id="6.3.4.5"/>
    </reaction>
</comment>
<dbReference type="GO" id="GO:0004055">
    <property type="term" value="F:argininosuccinate synthase activity"/>
    <property type="evidence" value="ECO:0007669"/>
    <property type="project" value="UniProtKB-UniRule"/>
</dbReference>
<dbReference type="InterPro" id="IPR048268">
    <property type="entry name" value="Arginosuc_syn_C"/>
</dbReference>
<evidence type="ECO:0000256" key="1">
    <source>
        <dbReference type="ARBA" id="ARBA00004967"/>
    </source>
</evidence>
<dbReference type="FunFam" id="3.40.50.620:FF:000038">
    <property type="entry name" value="Argininosuccinate synthase"/>
    <property type="match status" value="1"/>
</dbReference>
<dbReference type="InterPro" id="IPR018223">
    <property type="entry name" value="Arginosuc_synth_CS"/>
</dbReference>
<feature type="binding site" evidence="10">
    <location>
        <position position="271"/>
    </location>
    <ligand>
        <name>L-citrulline</name>
        <dbReference type="ChEBI" id="CHEBI:57743"/>
    </ligand>
</feature>
<feature type="binding site" evidence="10">
    <location>
        <position position="124"/>
    </location>
    <ligand>
        <name>L-aspartate</name>
        <dbReference type="ChEBI" id="CHEBI:29991"/>
    </ligand>
</feature>
<evidence type="ECO:0000256" key="7">
    <source>
        <dbReference type="ARBA" id="ARBA00022605"/>
    </source>
</evidence>
<dbReference type="HAMAP" id="MF_00005">
    <property type="entry name" value="Arg_succ_synth_type1"/>
    <property type="match status" value="1"/>
</dbReference>
<keyword evidence="8 10" id="KW-0547">Nucleotide-binding</keyword>
<dbReference type="SUPFAM" id="SSF52402">
    <property type="entry name" value="Adenine nucleotide alpha hydrolases-like"/>
    <property type="match status" value="1"/>
</dbReference>
<dbReference type="PANTHER" id="PTHR11587:SF2">
    <property type="entry name" value="ARGININOSUCCINATE SYNTHASE"/>
    <property type="match status" value="1"/>
</dbReference>
<keyword evidence="5 10" id="KW-0055">Arginine biosynthesis</keyword>
<feature type="binding site" evidence="10">
    <location>
        <begin position="8"/>
        <end position="16"/>
    </location>
    <ligand>
        <name>ATP</name>
        <dbReference type="ChEBI" id="CHEBI:30616"/>
    </ligand>
</feature>
<feature type="domain" description="Arginosuccinate synthase-like N-terminal" evidence="11">
    <location>
        <begin position="4"/>
        <end position="165"/>
    </location>
</feature>
<comment type="subunit">
    <text evidence="2 10">Homotetramer.</text>
</comment>
<dbReference type="AlphaFoldDB" id="A0A376CYU7"/>
<dbReference type="PANTHER" id="PTHR11587">
    <property type="entry name" value="ARGININOSUCCINATE SYNTHASE"/>
    <property type="match status" value="1"/>
</dbReference>
<gene>
    <name evidence="10 13" type="primary">argG</name>
    <name evidence="13" type="ORF">NCTC10289_01539</name>
</gene>
<dbReference type="InterPro" id="IPR023434">
    <property type="entry name" value="Arginosuc_synth_type_1_subfam"/>
</dbReference>
<organism evidence="13 14">
    <name type="scientific">Corynebacterium minutissimum</name>
    <dbReference type="NCBI Taxonomy" id="38301"/>
    <lineage>
        <taxon>Bacteria</taxon>
        <taxon>Bacillati</taxon>
        <taxon>Actinomycetota</taxon>
        <taxon>Actinomycetes</taxon>
        <taxon>Mycobacteriales</taxon>
        <taxon>Corynebacteriaceae</taxon>
        <taxon>Corynebacterium</taxon>
    </lineage>
</organism>
<protein>
    <recommendedName>
        <fullName evidence="3 10">Argininosuccinate synthase</fullName>
        <ecNumber evidence="3 10">6.3.4.5</ecNumber>
    </recommendedName>
    <alternativeName>
        <fullName evidence="10">Citrulline--aspartate ligase</fullName>
    </alternativeName>
</protein>
<comment type="caution">
    <text evidence="10">Lacks conserved residue(s) required for the propagation of feature annotation.</text>
</comment>
<feature type="binding site" evidence="10">
    <location>
        <position position="87"/>
    </location>
    <ligand>
        <name>L-citrulline</name>
        <dbReference type="ChEBI" id="CHEBI:57743"/>
    </ligand>
</feature>
<feature type="binding site" evidence="10">
    <location>
        <position position="123"/>
    </location>
    <ligand>
        <name>L-aspartate</name>
        <dbReference type="ChEBI" id="CHEBI:29991"/>
    </ligand>
</feature>
<dbReference type="Pfam" id="PF00764">
    <property type="entry name" value="Arginosuc_synth"/>
    <property type="match status" value="1"/>
</dbReference>
<comment type="subcellular location">
    <subcellularLocation>
        <location evidence="10">Cytoplasm</location>
    </subcellularLocation>
</comment>
<keyword evidence="4 10" id="KW-0963">Cytoplasm</keyword>
<feature type="domain" description="Arginosuccinate synthase C-terminal" evidence="12">
    <location>
        <begin position="174"/>
        <end position="390"/>
    </location>
</feature>
<dbReference type="Gene3D" id="3.90.1260.10">
    <property type="entry name" value="Argininosuccinate synthetase, chain A, domain 2"/>
    <property type="match status" value="1"/>
</dbReference>
<name>A0A376CYU7_9CORY</name>
<dbReference type="InterPro" id="IPR024074">
    <property type="entry name" value="AS_cat/multimer_dom_body"/>
</dbReference>
<dbReference type="Gene3D" id="3.40.50.620">
    <property type="entry name" value="HUPs"/>
    <property type="match status" value="1"/>
</dbReference>
<dbReference type="CDD" id="cd01999">
    <property type="entry name" value="ASS"/>
    <property type="match status" value="1"/>
</dbReference>
<comment type="similarity">
    <text evidence="10">Belongs to the argininosuccinate synthase family. Type 1 subfamily.</text>
</comment>
<dbReference type="InterPro" id="IPR048267">
    <property type="entry name" value="Arginosuc_syn_N"/>
</dbReference>
<evidence type="ECO:0000259" key="12">
    <source>
        <dbReference type="Pfam" id="PF20979"/>
    </source>
</evidence>
<dbReference type="GO" id="GO:0000050">
    <property type="term" value="P:urea cycle"/>
    <property type="evidence" value="ECO:0007669"/>
    <property type="project" value="TreeGrafter"/>
</dbReference>
<evidence type="ECO:0000256" key="2">
    <source>
        <dbReference type="ARBA" id="ARBA00011881"/>
    </source>
</evidence>
<dbReference type="NCBIfam" id="NF001770">
    <property type="entry name" value="PRK00509.1"/>
    <property type="match status" value="1"/>
</dbReference>
<evidence type="ECO:0000256" key="6">
    <source>
        <dbReference type="ARBA" id="ARBA00022598"/>
    </source>
</evidence>
<feature type="binding site" evidence="10">
    <location>
        <position position="259"/>
    </location>
    <ligand>
        <name>L-citrulline</name>
        <dbReference type="ChEBI" id="CHEBI:57743"/>
    </ligand>
</feature>
<dbReference type="GO" id="GO:0005524">
    <property type="term" value="F:ATP binding"/>
    <property type="evidence" value="ECO:0007669"/>
    <property type="project" value="UniProtKB-UniRule"/>
</dbReference>
<dbReference type="SUPFAM" id="SSF69864">
    <property type="entry name" value="Argininosuccinate synthetase, C-terminal domain"/>
    <property type="match status" value="1"/>
</dbReference>
<reference evidence="13 14" key="1">
    <citation type="submission" date="2018-06" db="EMBL/GenBank/DDBJ databases">
        <authorList>
            <consortium name="Pathogen Informatics"/>
            <person name="Doyle S."/>
        </authorList>
    </citation>
    <scope>NUCLEOTIDE SEQUENCE [LARGE SCALE GENOMIC DNA]</scope>
    <source>
        <strain evidence="13 14">NCTC10289</strain>
    </source>
</reference>
<dbReference type="PROSITE" id="PS00564">
    <property type="entry name" value="ARGININOSUCCIN_SYN_1"/>
    <property type="match status" value="1"/>
</dbReference>
<feature type="binding site" evidence="10">
    <location>
        <position position="127"/>
    </location>
    <ligand>
        <name>L-citrulline</name>
        <dbReference type="ChEBI" id="CHEBI:57743"/>
    </ligand>
</feature>
<evidence type="ECO:0000256" key="4">
    <source>
        <dbReference type="ARBA" id="ARBA00022490"/>
    </source>
</evidence>
<feature type="binding site" evidence="10">
    <location>
        <position position="175"/>
    </location>
    <ligand>
        <name>L-citrulline</name>
        <dbReference type="ChEBI" id="CHEBI:57743"/>
    </ligand>
</feature>
<dbReference type="Gene3D" id="1.20.5.470">
    <property type="entry name" value="Single helix bin"/>
    <property type="match status" value="1"/>
</dbReference>
<feature type="binding site" evidence="10">
    <location>
        <position position="117"/>
    </location>
    <ligand>
        <name>ATP</name>
        <dbReference type="ChEBI" id="CHEBI:30616"/>
    </ligand>
</feature>
<keyword evidence="7 10" id="KW-0028">Amino-acid biosynthesis</keyword>
<evidence type="ECO:0000256" key="5">
    <source>
        <dbReference type="ARBA" id="ARBA00022571"/>
    </source>
</evidence>
<dbReference type="EC" id="6.3.4.5" evidence="3 10"/>
<dbReference type="Proteomes" id="UP000254287">
    <property type="component" value="Unassembled WGS sequence"/>
</dbReference>
<feature type="binding site" evidence="10">
    <location>
        <position position="123"/>
    </location>
    <ligand>
        <name>L-citrulline</name>
        <dbReference type="ChEBI" id="CHEBI:57743"/>
    </ligand>
</feature>
<keyword evidence="6 10" id="KW-0436">Ligase</keyword>
<proteinExistence type="inferred from homology"/>
<evidence type="ECO:0000259" key="11">
    <source>
        <dbReference type="Pfam" id="PF00764"/>
    </source>
</evidence>
<sequence length="404" mass="44198">MTARVVLAYSGGLDTSVAIPYLAKMTGGEVIAVSLDLGQGGEDMESVRQRALDCGAVESIVVDAKDEFAEEYCLPTIKANGMYMKQYPLVSAISRPLIVKHLVEAAQEHGGTHVSHGCTGKGNDQVRFEVSFRALDPALEIIAPARDYAWTRDKAIAFAEEINLPIEQSAASPFSIDQNVWGRAVETGFLEDLWNPPTKDLYAYTEQPDLGNAPDEVTITFDKGVPTAIDGKPVTVLEAIEELNRRAGAQGIGRLDMVEDRLVGIKSREVYEAPGAMVLIKAHEALEDVTVERELARYKRLTDARWSEEVYDGLWFSPLKRSLDAFTESTQENVTGDIRMVLHAGTATVNGRRSGQSLYSFDLATYDTGDTFDQTAAKGFVQLHGLSTQISNQRDRDGGFPTGK</sequence>
<dbReference type="GO" id="GO:0000053">
    <property type="term" value="P:argininosuccinate metabolic process"/>
    <property type="evidence" value="ECO:0007669"/>
    <property type="project" value="TreeGrafter"/>
</dbReference>
<evidence type="ECO:0000313" key="13">
    <source>
        <dbReference type="EMBL" id="STC78402.1"/>
    </source>
</evidence>
<evidence type="ECO:0000256" key="8">
    <source>
        <dbReference type="ARBA" id="ARBA00022741"/>
    </source>
</evidence>
<dbReference type="RefSeq" id="WP_070670097.1">
    <property type="nucleotide sequence ID" value="NZ_CP069533.1"/>
</dbReference>
<dbReference type="UniPathway" id="UPA00068">
    <property type="reaction ID" value="UER00113"/>
</dbReference>
<dbReference type="NCBIfam" id="TIGR00032">
    <property type="entry name" value="argG"/>
    <property type="match status" value="1"/>
</dbReference>
<comment type="pathway">
    <text evidence="1 10">Amino-acid biosynthesis; L-arginine biosynthesis; L-arginine from L-ornithine and carbamoyl phosphate: step 2/3.</text>
</comment>
<keyword evidence="9 10" id="KW-0067">ATP-binding</keyword>
<dbReference type="GO" id="GO:0005737">
    <property type="term" value="C:cytoplasm"/>
    <property type="evidence" value="ECO:0007669"/>
    <property type="project" value="UniProtKB-SubCell"/>
</dbReference>
<dbReference type="InterPro" id="IPR001518">
    <property type="entry name" value="Arginosuc_synth"/>
</dbReference>
<evidence type="ECO:0000256" key="10">
    <source>
        <dbReference type="HAMAP-Rule" id="MF_00005"/>
    </source>
</evidence>
<dbReference type="EMBL" id="UFXP01000001">
    <property type="protein sequence ID" value="STC78402.1"/>
    <property type="molecule type" value="Genomic_DNA"/>
</dbReference>
<feature type="binding site" evidence="10">
    <location>
        <position position="119"/>
    </location>
    <ligand>
        <name>L-aspartate</name>
        <dbReference type="ChEBI" id="CHEBI:29991"/>
    </ligand>
</feature>
<dbReference type="GO" id="GO:0006526">
    <property type="term" value="P:L-arginine biosynthetic process"/>
    <property type="evidence" value="ECO:0007669"/>
    <property type="project" value="UniProtKB-UniRule"/>
</dbReference>
<accession>A0A376CYU7</accession>
<evidence type="ECO:0000256" key="9">
    <source>
        <dbReference type="ARBA" id="ARBA00022840"/>
    </source>
</evidence>
<dbReference type="InterPro" id="IPR014729">
    <property type="entry name" value="Rossmann-like_a/b/a_fold"/>
</dbReference>
<dbReference type="Pfam" id="PF20979">
    <property type="entry name" value="Arginosuc_syn_C"/>
    <property type="match status" value="1"/>
</dbReference>